<feature type="compositionally biased region" description="Acidic residues" evidence="1">
    <location>
        <begin position="168"/>
        <end position="182"/>
    </location>
</feature>
<comment type="caution">
    <text evidence="3">The sequence shown here is derived from an EMBL/GenBank/DDBJ whole genome shotgun (WGS) entry which is preliminary data.</text>
</comment>
<evidence type="ECO:0000313" key="3">
    <source>
        <dbReference type="EMBL" id="MCU4753207.1"/>
    </source>
</evidence>
<keyword evidence="3" id="KW-0012">Acyltransferase</keyword>
<feature type="domain" description="N-acetyltransferase" evidence="2">
    <location>
        <begin position="1"/>
        <end position="148"/>
    </location>
</feature>
<evidence type="ECO:0000256" key="1">
    <source>
        <dbReference type="SAM" id="MobiDB-lite"/>
    </source>
</evidence>
<dbReference type="Proteomes" id="UP001321047">
    <property type="component" value="Unassembled WGS sequence"/>
</dbReference>
<dbReference type="AlphaFoldDB" id="A0AAP3E7Q9"/>
<feature type="region of interest" description="Disordered" evidence="1">
    <location>
        <begin position="159"/>
        <end position="196"/>
    </location>
</feature>
<dbReference type="InterPro" id="IPR000182">
    <property type="entry name" value="GNAT_dom"/>
</dbReference>
<sequence length="196" mass="22079">MYLRDAKNREEVWLLDHIEAMGLDDTAFRSRDYVVAIDETSGAKAGFGRIRIHKPEDGDDVCELTSIGVLEEWRGQGVGAHVIERLIEYAGDEGFETVYTLTGEGAYLAQFGFERIDESQLPSVLQARLAEKRNGTDSDAVPLAIDTDEFRMRQELRDAFKQAREGGETDDEDEETPEDFGIDPETATYKYDTGNR</sequence>
<dbReference type="EMBL" id="JAOPJZ010000014">
    <property type="protein sequence ID" value="MCU4753207.1"/>
    <property type="molecule type" value="Genomic_DNA"/>
</dbReference>
<protein>
    <submittedName>
        <fullName evidence="3">GNAT family N-acetyltransferase</fullName>
        <ecNumber evidence="3">2.3.1.-</ecNumber>
    </submittedName>
</protein>
<dbReference type="PROSITE" id="PS51186">
    <property type="entry name" value="GNAT"/>
    <property type="match status" value="1"/>
</dbReference>
<evidence type="ECO:0000259" key="2">
    <source>
        <dbReference type="PROSITE" id="PS51186"/>
    </source>
</evidence>
<accession>A0AAP3E7Q9</accession>
<dbReference type="CDD" id="cd04301">
    <property type="entry name" value="NAT_SF"/>
    <property type="match status" value="1"/>
</dbReference>
<keyword evidence="4" id="KW-1185">Reference proteome</keyword>
<evidence type="ECO:0000313" key="4">
    <source>
        <dbReference type="Proteomes" id="UP001321047"/>
    </source>
</evidence>
<dbReference type="EC" id="2.3.1.-" evidence="3"/>
<dbReference type="GO" id="GO:0016747">
    <property type="term" value="F:acyltransferase activity, transferring groups other than amino-acyl groups"/>
    <property type="evidence" value="ECO:0007669"/>
    <property type="project" value="InterPro"/>
</dbReference>
<proteinExistence type="predicted"/>
<gene>
    <name evidence="3" type="ORF">OB919_14675</name>
</gene>
<dbReference type="SUPFAM" id="SSF55729">
    <property type="entry name" value="Acyl-CoA N-acyltransferases (Nat)"/>
    <property type="match status" value="1"/>
</dbReference>
<name>A0AAP3E7Q9_9EURY</name>
<dbReference type="Gene3D" id="3.40.630.30">
    <property type="match status" value="1"/>
</dbReference>
<dbReference type="InterPro" id="IPR016181">
    <property type="entry name" value="Acyl_CoA_acyltransferase"/>
</dbReference>
<organism evidence="3 4">
    <name type="scientific">Natronosalvus hydrolyticus</name>
    <dbReference type="NCBI Taxonomy" id="2979988"/>
    <lineage>
        <taxon>Archaea</taxon>
        <taxon>Methanobacteriati</taxon>
        <taxon>Methanobacteriota</taxon>
        <taxon>Stenosarchaea group</taxon>
        <taxon>Halobacteria</taxon>
        <taxon>Halobacteriales</taxon>
        <taxon>Natrialbaceae</taxon>
        <taxon>Natronosalvus</taxon>
    </lineage>
</organism>
<dbReference type="Pfam" id="PF00583">
    <property type="entry name" value="Acetyltransf_1"/>
    <property type="match status" value="1"/>
</dbReference>
<dbReference type="RefSeq" id="WP_342809528.1">
    <property type="nucleotide sequence ID" value="NZ_JAOPJZ010000014.1"/>
</dbReference>
<keyword evidence="3" id="KW-0808">Transferase</keyword>
<reference evidence="3 4" key="1">
    <citation type="submission" date="2022-09" db="EMBL/GenBank/DDBJ databases">
        <title>Enrichment on poylsaccharides allowed isolation of novel metabolic and taxonomic groups of Haloarchaea.</title>
        <authorList>
            <person name="Sorokin D.Y."/>
            <person name="Elcheninov A.G."/>
            <person name="Khizhniak T.V."/>
            <person name="Kolganova T.V."/>
            <person name="Kublanov I.V."/>
        </authorList>
    </citation>
    <scope>NUCLEOTIDE SEQUENCE [LARGE SCALE GENOMIC DNA]</scope>
    <source>
        <strain evidence="3 4">AArc-curdl1</strain>
    </source>
</reference>